<organism evidence="2 3">
    <name type="scientific">Streptococcus gallolyticus</name>
    <dbReference type="NCBI Taxonomy" id="315405"/>
    <lineage>
        <taxon>Bacteria</taxon>
        <taxon>Bacillati</taxon>
        <taxon>Bacillota</taxon>
        <taxon>Bacilli</taxon>
        <taxon>Lactobacillales</taxon>
        <taxon>Streptococcaceae</taxon>
        <taxon>Streptococcus</taxon>
    </lineage>
</organism>
<proteinExistence type="predicted"/>
<name>A0A1I7JFX8_9STRE</name>
<evidence type="ECO:0000313" key="2">
    <source>
        <dbReference type="EMBL" id="SFU84056.1"/>
    </source>
</evidence>
<dbReference type="Proteomes" id="UP000183629">
    <property type="component" value="Unassembled WGS sequence"/>
</dbReference>
<protein>
    <recommendedName>
        <fullName evidence="1">Phage-Barnase-EndoU-ColicinE5/D-RelE like nuclease 4 domain-containing protein</fullName>
    </recommendedName>
</protein>
<dbReference type="InterPro" id="IPR041420">
    <property type="entry name" value="PBECR4"/>
</dbReference>
<accession>A0A1I7JFX8</accession>
<keyword evidence="3" id="KW-1185">Reference proteome</keyword>
<reference evidence="3" key="1">
    <citation type="submission" date="2016-10" db="EMBL/GenBank/DDBJ databases">
        <authorList>
            <person name="Varghese N."/>
            <person name="Submissions S."/>
        </authorList>
    </citation>
    <scope>NUCLEOTIDE SEQUENCE [LARGE SCALE GENOMIC DNA]</scope>
    <source>
        <strain evidence="3">LMG 15572</strain>
    </source>
</reference>
<gene>
    <name evidence="2" type="ORF">SAMN05660328_11224</name>
</gene>
<evidence type="ECO:0000313" key="3">
    <source>
        <dbReference type="Proteomes" id="UP000183629"/>
    </source>
</evidence>
<dbReference type="AlphaFoldDB" id="A0A1I7JFX8"/>
<dbReference type="EMBL" id="FPBN01000012">
    <property type="protein sequence ID" value="SFU84056.1"/>
    <property type="molecule type" value="Genomic_DNA"/>
</dbReference>
<dbReference type="Pfam" id="PF18813">
    <property type="entry name" value="PBECR4"/>
    <property type="match status" value="1"/>
</dbReference>
<evidence type="ECO:0000259" key="1">
    <source>
        <dbReference type="Pfam" id="PF18813"/>
    </source>
</evidence>
<feature type="domain" description="Phage-Barnase-EndoU-ColicinE5/D-RelE like nuclease 4" evidence="1">
    <location>
        <begin position="14"/>
        <end position="176"/>
    </location>
</feature>
<sequence length="180" mass="21710">MLFYFVESFIDVELKEILEDYELNFCHKKCTVETGYKKLPEFTVVFNATNLFHLLGIHKLHTRYTATTWIEAVRNDSFSLNEFSKRPEFKDIIPRIRNYEFFYEIFYQDKIKICLLEKDLKRNTMNLSVVFYKNEQKRIVVLGLRRDKFNNFIPTTLHESRNNIYKGSRQTAVKGITWHN</sequence>
<dbReference type="RefSeq" id="WP_256210168.1">
    <property type="nucleotide sequence ID" value="NZ_FOLZ01000010.1"/>
</dbReference>